<keyword evidence="2" id="KW-1185">Reference proteome</keyword>
<sequence length="69" mass="8239">MNAIYENNFFMQFSCFHLKSEKLMPIRTYVESYRLIHPEHFAENILILMEIFVLLQKEHCAKNSGQMIG</sequence>
<organism evidence="1 2">
    <name type="scientific">Paenibacillus uliginis N3/975</name>
    <dbReference type="NCBI Taxonomy" id="1313296"/>
    <lineage>
        <taxon>Bacteria</taxon>
        <taxon>Bacillati</taxon>
        <taxon>Bacillota</taxon>
        <taxon>Bacilli</taxon>
        <taxon>Bacillales</taxon>
        <taxon>Paenibacillaceae</taxon>
        <taxon>Paenibacillus</taxon>
    </lineage>
</organism>
<evidence type="ECO:0000313" key="1">
    <source>
        <dbReference type="EMBL" id="SMF90794.1"/>
    </source>
</evidence>
<dbReference type="AlphaFoldDB" id="A0A1X7HPT9"/>
<evidence type="ECO:0000313" key="2">
    <source>
        <dbReference type="Proteomes" id="UP000192940"/>
    </source>
</evidence>
<gene>
    <name evidence="1" type="ORF">SAMN05661091_5240</name>
</gene>
<dbReference type="EMBL" id="LT840184">
    <property type="protein sequence ID" value="SMF90794.1"/>
    <property type="molecule type" value="Genomic_DNA"/>
</dbReference>
<dbReference type="STRING" id="1313296.SAMN05661091_5240"/>
<accession>A0A1X7HPT9</accession>
<name>A0A1X7HPT9_9BACL</name>
<reference evidence="1 2" key="1">
    <citation type="submission" date="2017-04" db="EMBL/GenBank/DDBJ databases">
        <authorList>
            <person name="Afonso C.L."/>
            <person name="Miller P.J."/>
            <person name="Scott M.A."/>
            <person name="Spackman E."/>
            <person name="Goraichik I."/>
            <person name="Dimitrov K.M."/>
            <person name="Suarez D.L."/>
            <person name="Swayne D.E."/>
        </authorList>
    </citation>
    <scope>NUCLEOTIDE SEQUENCE [LARGE SCALE GENOMIC DNA]</scope>
    <source>
        <strain evidence="1 2">N3/975</strain>
    </source>
</reference>
<proteinExistence type="predicted"/>
<dbReference type="Proteomes" id="UP000192940">
    <property type="component" value="Chromosome I"/>
</dbReference>
<protein>
    <submittedName>
        <fullName evidence="1">Uncharacterized protein</fullName>
    </submittedName>
</protein>